<keyword evidence="3" id="KW-1003">Cell membrane</keyword>
<feature type="transmembrane region" description="Helical" evidence="7">
    <location>
        <begin position="384"/>
        <end position="401"/>
    </location>
</feature>
<dbReference type="Pfam" id="PF13440">
    <property type="entry name" value="Polysacc_synt_3"/>
    <property type="match status" value="1"/>
</dbReference>
<evidence type="ECO:0000256" key="6">
    <source>
        <dbReference type="ARBA" id="ARBA00023136"/>
    </source>
</evidence>
<feature type="transmembrane region" description="Helical" evidence="7">
    <location>
        <begin position="359"/>
        <end position="378"/>
    </location>
</feature>
<feature type="transmembrane region" description="Helical" evidence="7">
    <location>
        <begin position="413"/>
        <end position="434"/>
    </location>
</feature>
<gene>
    <name evidence="8" type="ORF">UR42_C0006G0004</name>
</gene>
<keyword evidence="6 7" id="KW-0472">Membrane</keyword>
<accession>A0A0G0A7B0</accession>
<sequence>MEDKNQLKKQTILSTLSLFFQSGYSAILGFAANLVLTILLSPQIFGIYFTVLSIIAILNYFSDIGLAASLIQKKEIEDREVMTVFTVQQILIITIVIIGFFASPFIVSFYKLPAEGKFLYQALLASFFFSSLKTIPSIFLEKKIQFQKIVIVQVVENTIFYLSVIILALAGWGLNSFTVAVILRSLIGVILIYKISFWKPKVGINIVSLKKLLSFGVPFQMSSFLALVKDDLLTLYLGKVLGFQALGYIGWAKKWAESPIRIIMDSLSRVLFPLFSRFQNEKDRLSRLIEKIIYYQSALIIPATLGLSLIMGKMVQLIPRYSKWESALPLFYLFCLSSLFSSYSTPFINLLNGIGKVKISFYFMVGWTALTWILTPILTKSYGVYGFPLTLVILSSSFMLVQQQAKKIVPFSFIKNIIPFLFSGLVMGLFVFLLNQFVTFLPSLLIPIIGGIMTYYLTLYLIFKINLIEEVKLLFK</sequence>
<evidence type="ECO:0000256" key="3">
    <source>
        <dbReference type="ARBA" id="ARBA00022475"/>
    </source>
</evidence>
<evidence type="ECO:0000256" key="2">
    <source>
        <dbReference type="ARBA" id="ARBA00007430"/>
    </source>
</evidence>
<reference evidence="8 9" key="1">
    <citation type="journal article" date="2015" name="Nature">
        <title>rRNA introns, odd ribosomes, and small enigmatic genomes across a large radiation of phyla.</title>
        <authorList>
            <person name="Brown C.T."/>
            <person name="Hug L.A."/>
            <person name="Thomas B.C."/>
            <person name="Sharon I."/>
            <person name="Castelle C.J."/>
            <person name="Singh A."/>
            <person name="Wilkins M.J."/>
            <person name="Williams K.H."/>
            <person name="Banfield J.F."/>
        </authorList>
    </citation>
    <scope>NUCLEOTIDE SEQUENCE [LARGE SCALE GENOMIC DNA]</scope>
</reference>
<keyword evidence="5 7" id="KW-1133">Transmembrane helix</keyword>
<feature type="transmembrane region" description="Helical" evidence="7">
    <location>
        <begin position="12"/>
        <end position="39"/>
    </location>
</feature>
<comment type="similarity">
    <text evidence="2">Belongs to the polysaccharide synthase family.</text>
</comment>
<organism evidence="8 9">
    <name type="scientific">Candidatus Roizmanbacteria bacterium GW2011_GWA2_33_33</name>
    <dbReference type="NCBI Taxonomy" id="1618476"/>
    <lineage>
        <taxon>Bacteria</taxon>
        <taxon>Candidatus Roizmaniibacteriota</taxon>
    </lineage>
</organism>
<comment type="caution">
    <text evidence="8">The sequence shown here is derived from an EMBL/GenBank/DDBJ whole genome shotgun (WGS) entry which is preliminary data.</text>
</comment>
<feature type="transmembrane region" description="Helical" evidence="7">
    <location>
        <begin position="331"/>
        <end position="352"/>
    </location>
</feature>
<feature type="transmembrane region" description="Helical" evidence="7">
    <location>
        <begin position="149"/>
        <end position="171"/>
    </location>
</feature>
<feature type="transmembrane region" description="Helical" evidence="7">
    <location>
        <begin position="45"/>
        <end position="71"/>
    </location>
</feature>
<feature type="transmembrane region" description="Helical" evidence="7">
    <location>
        <begin position="292"/>
        <end position="311"/>
    </location>
</feature>
<dbReference type="InterPro" id="IPR050833">
    <property type="entry name" value="Poly_Biosynth_Transport"/>
</dbReference>
<feature type="transmembrane region" description="Helical" evidence="7">
    <location>
        <begin position="177"/>
        <end position="197"/>
    </location>
</feature>
<evidence type="ECO:0000313" key="8">
    <source>
        <dbReference type="EMBL" id="KKP52528.1"/>
    </source>
</evidence>
<feature type="transmembrane region" description="Helical" evidence="7">
    <location>
        <begin position="83"/>
        <end position="106"/>
    </location>
</feature>
<dbReference type="EMBL" id="LBPD01000006">
    <property type="protein sequence ID" value="KKP52528.1"/>
    <property type="molecule type" value="Genomic_DNA"/>
</dbReference>
<proteinExistence type="inferred from homology"/>
<evidence type="ECO:0000313" key="9">
    <source>
        <dbReference type="Proteomes" id="UP000034045"/>
    </source>
</evidence>
<dbReference type="GO" id="GO:0005886">
    <property type="term" value="C:plasma membrane"/>
    <property type="evidence" value="ECO:0007669"/>
    <property type="project" value="UniProtKB-SubCell"/>
</dbReference>
<evidence type="ECO:0000256" key="4">
    <source>
        <dbReference type="ARBA" id="ARBA00022692"/>
    </source>
</evidence>
<evidence type="ECO:0000256" key="5">
    <source>
        <dbReference type="ARBA" id="ARBA00022989"/>
    </source>
</evidence>
<dbReference type="Proteomes" id="UP000034045">
    <property type="component" value="Unassembled WGS sequence"/>
</dbReference>
<comment type="subcellular location">
    <subcellularLocation>
        <location evidence="1">Cell membrane</location>
        <topology evidence="1">Multi-pass membrane protein</topology>
    </subcellularLocation>
</comment>
<feature type="transmembrane region" description="Helical" evidence="7">
    <location>
        <begin position="440"/>
        <end position="463"/>
    </location>
</feature>
<evidence type="ECO:0000256" key="1">
    <source>
        <dbReference type="ARBA" id="ARBA00004651"/>
    </source>
</evidence>
<name>A0A0G0A7B0_9BACT</name>
<protein>
    <submittedName>
        <fullName evidence="8">Polysaccharide biosynthesis protein</fullName>
    </submittedName>
</protein>
<dbReference type="AlphaFoldDB" id="A0A0G0A7B0"/>
<evidence type="ECO:0000256" key="7">
    <source>
        <dbReference type="SAM" id="Phobius"/>
    </source>
</evidence>
<dbReference type="PANTHER" id="PTHR30250">
    <property type="entry name" value="PST FAMILY PREDICTED COLANIC ACID TRANSPORTER"/>
    <property type="match status" value="1"/>
</dbReference>
<keyword evidence="4 7" id="KW-0812">Transmembrane</keyword>
<dbReference type="PANTHER" id="PTHR30250:SF10">
    <property type="entry name" value="LIPOPOLYSACCHARIDE BIOSYNTHESIS PROTEIN WZXC"/>
    <property type="match status" value="1"/>
</dbReference>
<feature type="transmembrane region" description="Helical" evidence="7">
    <location>
        <begin position="118"/>
        <end position="140"/>
    </location>
</feature>